<keyword evidence="1" id="KW-0479">Metal-binding</keyword>
<dbReference type="PROSITE" id="PS50297">
    <property type="entry name" value="ANK_REP_REGION"/>
    <property type="match status" value="3"/>
</dbReference>
<dbReference type="CDD" id="cd17720">
    <property type="entry name" value="BRCT_Bard1_rpt2"/>
    <property type="match status" value="1"/>
</dbReference>
<evidence type="ECO:0000256" key="6">
    <source>
        <dbReference type="PROSITE-ProRule" id="PRU00023"/>
    </source>
</evidence>
<keyword evidence="2" id="KW-0677">Repeat</keyword>
<dbReference type="SMART" id="SM00184">
    <property type="entry name" value="RING"/>
    <property type="match status" value="1"/>
</dbReference>
<dbReference type="SUPFAM" id="SSF57850">
    <property type="entry name" value="RING/U-box"/>
    <property type="match status" value="1"/>
</dbReference>
<evidence type="ECO:0000256" key="8">
    <source>
        <dbReference type="SAM" id="MobiDB-lite"/>
    </source>
</evidence>
<comment type="caution">
    <text evidence="11">The sequence shown here is derived from an EMBL/GenBank/DDBJ whole genome shotgun (WGS) entry which is preliminary data.</text>
</comment>
<evidence type="ECO:0000256" key="1">
    <source>
        <dbReference type="ARBA" id="ARBA00022723"/>
    </source>
</evidence>
<keyword evidence="4" id="KW-0862">Zinc</keyword>
<dbReference type="SUPFAM" id="SSF48403">
    <property type="entry name" value="Ankyrin repeat"/>
    <property type="match status" value="1"/>
</dbReference>
<dbReference type="Proteomes" id="UP000198323">
    <property type="component" value="Unassembled WGS sequence"/>
</dbReference>
<reference evidence="11 12" key="1">
    <citation type="submission" date="2016-07" db="EMBL/GenBank/DDBJ databases">
        <title>Disparate Historic Effective Population Sizes Predicted by Modern Levels of Genome Diversity for the Scaled Quail (Callipepla squamata) and the Northern Bobwhite (Colinus virginianus): Inferences from First and Second Generation Draft Genome Assemblies for Sympatric New World Quail.</title>
        <authorList>
            <person name="Oldeschulte D.L."/>
            <person name="Halley Y.A."/>
            <person name="Bhattarai E.K."/>
            <person name="Brashear W.A."/>
            <person name="Hill J."/>
            <person name="Metz R.P."/>
            <person name="Johnson C.D."/>
            <person name="Rollins D."/>
            <person name="Peterson M.J."/>
            <person name="Bickhart D.M."/>
            <person name="Decker J.E."/>
            <person name="Seabury C.M."/>
        </authorList>
    </citation>
    <scope>NUCLEOTIDE SEQUENCE [LARGE SCALE GENOMIC DNA]</scope>
    <source>
        <strain evidence="11 12">Texas</strain>
        <tissue evidence="11">Leg muscle</tissue>
    </source>
</reference>
<evidence type="ECO:0000256" key="2">
    <source>
        <dbReference type="ARBA" id="ARBA00022737"/>
    </source>
</evidence>
<dbReference type="GO" id="GO:0008270">
    <property type="term" value="F:zinc ion binding"/>
    <property type="evidence" value="ECO:0007669"/>
    <property type="project" value="UniProtKB-KW"/>
</dbReference>
<dbReference type="InterPro" id="IPR013083">
    <property type="entry name" value="Znf_RING/FYVE/PHD"/>
</dbReference>
<evidence type="ECO:0000256" key="4">
    <source>
        <dbReference type="ARBA" id="ARBA00022833"/>
    </source>
</evidence>
<dbReference type="STRING" id="9009.A0A226N2D2"/>
<dbReference type="GO" id="GO:0031436">
    <property type="term" value="C:BRCA1-BARD1 complex"/>
    <property type="evidence" value="ECO:0007669"/>
    <property type="project" value="TreeGrafter"/>
</dbReference>
<dbReference type="InterPro" id="IPR002110">
    <property type="entry name" value="Ankyrin_rpt"/>
</dbReference>
<evidence type="ECO:0000313" key="11">
    <source>
        <dbReference type="EMBL" id="OXB61701.1"/>
    </source>
</evidence>
<dbReference type="PROSITE" id="PS50088">
    <property type="entry name" value="ANK_REPEAT"/>
    <property type="match status" value="3"/>
</dbReference>
<dbReference type="OrthoDB" id="2384350at2759"/>
<dbReference type="SMART" id="SM00248">
    <property type="entry name" value="ANK"/>
    <property type="match status" value="3"/>
</dbReference>
<dbReference type="AlphaFoldDB" id="A0A226N2D2"/>
<evidence type="ECO:0000259" key="9">
    <source>
        <dbReference type="PROSITE" id="PS50089"/>
    </source>
</evidence>
<dbReference type="CDD" id="cd16496">
    <property type="entry name" value="RING-HC_BARD1"/>
    <property type="match status" value="1"/>
</dbReference>
<dbReference type="PROSITE" id="PS00518">
    <property type="entry name" value="ZF_RING_1"/>
    <property type="match status" value="1"/>
</dbReference>
<dbReference type="PROSITE" id="PS50172">
    <property type="entry name" value="BRCT"/>
    <property type="match status" value="2"/>
</dbReference>
<feature type="repeat" description="ANK" evidence="6">
    <location>
        <begin position="422"/>
        <end position="454"/>
    </location>
</feature>
<feature type="compositionally biased region" description="Polar residues" evidence="8">
    <location>
        <begin position="331"/>
        <end position="347"/>
    </location>
</feature>
<organism evidence="11 12">
    <name type="scientific">Callipepla squamata</name>
    <name type="common">Scaled quail</name>
    <dbReference type="NCBI Taxonomy" id="9009"/>
    <lineage>
        <taxon>Eukaryota</taxon>
        <taxon>Metazoa</taxon>
        <taxon>Chordata</taxon>
        <taxon>Craniata</taxon>
        <taxon>Vertebrata</taxon>
        <taxon>Euteleostomi</taxon>
        <taxon>Archelosauria</taxon>
        <taxon>Archosauria</taxon>
        <taxon>Dinosauria</taxon>
        <taxon>Saurischia</taxon>
        <taxon>Theropoda</taxon>
        <taxon>Coelurosauria</taxon>
        <taxon>Aves</taxon>
        <taxon>Neognathae</taxon>
        <taxon>Galloanserae</taxon>
        <taxon>Galliformes</taxon>
        <taxon>Odontophoridae</taxon>
        <taxon>Callipepla</taxon>
    </lineage>
</organism>
<feature type="region of interest" description="Disordered" evidence="8">
    <location>
        <begin position="240"/>
        <end position="411"/>
    </location>
</feature>
<name>A0A226N2D2_CALSU</name>
<dbReference type="InterPro" id="IPR036420">
    <property type="entry name" value="BRCT_dom_sf"/>
</dbReference>
<sequence>MREALRGRSGNRPAPCGQPGPAAPMARPWERTRAALERLETALSCSLCAGVLREPVSLGGCEHVFCLSCMSDHVGKGCPVCHVPAWVQDVQINRQLDDMVQLCSKLRHLLDAGTSDSVESMSTSVCSDIGKSNKGQMKMWFSPRSRKIRCIVNKSHIKTNSNDLCQDPSSVYHFFPSPVHEKPSKPTKRPTQRQSKKMKKRRLADINKVWDLEEKKGGLEEKTCKEKCVTICTEPVVLCTPEPNSPEETLPQESIKEADSTNLDKEEVSPEVKSLEVISTDEVDSPVQVSKEKKLAEKSPSIENEAMPLKRGREQSKLTVTSQSKRRRSEGSLSRNSDSQTSCSEGLSQDCPVPQVTEPKTPVQVGGTVMKTRSSAARSSPSVPKSPSTPSTFKTCNQAGTPQSPSVFKSPASNAIARRNYRGETLLHIASIKGDLAAVEELLKNGADPNIKDNAGWTPLHEACNHGHREVVELLLQHRALVNSAGYQNDSPLHDAAKNGHVSIVELLLLHGASRDAVNIFGLRPVDYAESEKMKSVLTLPVRNESLSFSQSSESPSQPRDGPLGILGSSLNSEQQKLLSKLATVLKAERCTEFNRAVTHVVIPDIPMPRTVKCMMAVLTGCWVLKFEWVRACLQSAVREQEEKYEIQGGPQRGRLNREQLLPKLFDGCYFYFLGSFNSHQKSDLVELVKAAGGQILIRQPKPDSDVTQMINTVAYHAESTSDQRFCTQYVIYDASSKFKPEKIRQGKVWFAPSSWIVNCIMSFQLLPVK</sequence>
<feature type="domain" description="BRCT" evidence="10">
    <location>
        <begin position="661"/>
        <end position="770"/>
    </location>
</feature>
<dbReference type="Gene3D" id="3.40.50.10190">
    <property type="entry name" value="BRCT domain"/>
    <property type="match status" value="2"/>
</dbReference>
<evidence type="ECO:0000256" key="5">
    <source>
        <dbReference type="ARBA" id="ARBA00023043"/>
    </source>
</evidence>
<dbReference type="Pfam" id="PF16589">
    <property type="entry name" value="BRCT_2"/>
    <property type="match status" value="1"/>
</dbReference>
<dbReference type="InterPro" id="IPR001357">
    <property type="entry name" value="BRCT_dom"/>
</dbReference>
<dbReference type="SMART" id="SM00292">
    <property type="entry name" value="BRCT"/>
    <property type="match status" value="2"/>
</dbReference>
<accession>A0A226N2D2</accession>
<dbReference type="PANTHER" id="PTHR24171">
    <property type="entry name" value="ANKYRIN REPEAT DOMAIN-CONTAINING PROTEIN 39-RELATED"/>
    <property type="match status" value="1"/>
</dbReference>
<gene>
    <name evidence="11" type="ORF">ASZ78_000726</name>
</gene>
<keyword evidence="5 6" id="KW-0040">ANK repeat</keyword>
<dbReference type="GO" id="GO:0085020">
    <property type="term" value="P:protein K6-linked ubiquitination"/>
    <property type="evidence" value="ECO:0007669"/>
    <property type="project" value="TreeGrafter"/>
</dbReference>
<feature type="repeat" description="ANK" evidence="6">
    <location>
        <begin position="455"/>
        <end position="487"/>
    </location>
</feature>
<dbReference type="EMBL" id="MCFN01000262">
    <property type="protein sequence ID" value="OXB61701.1"/>
    <property type="molecule type" value="Genomic_DNA"/>
</dbReference>
<feature type="domain" description="BRCT" evidence="10">
    <location>
        <begin position="566"/>
        <end position="647"/>
    </location>
</feature>
<dbReference type="Gene3D" id="1.25.40.20">
    <property type="entry name" value="Ankyrin repeat-containing domain"/>
    <property type="match status" value="1"/>
</dbReference>
<evidence type="ECO:0000313" key="12">
    <source>
        <dbReference type="Proteomes" id="UP000198323"/>
    </source>
</evidence>
<dbReference type="InterPro" id="IPR017907">
    <property type="entry name" value="Znf_RING_CS"/>
</dbReference>
<feature type="compositionally biased region" description="Low complexity" evidence="8">
    <location>
        <begin position="371"/>
        <end position="391"/>
    </location>
</feature>
<keyword evidence="3 7" id="KW-0863">Zinc-finger</keyword>
<dbReference type="Pfam" id="PF12796">
    <property type="entry name" value="Ank_2"/>
    <property type="match status" value="1"/>
</dbReference>
<dbReference type="FunFam" id="3.40.50.10190:FF:000019">
    <property type="entry name" value="BRCA1 associated RING domain 1"/>
    <property type="match status" value="1"/>
</dbReference>
<dbReference type="GO" id="GO:0070531">
    <property type="term" value="C:BRCA1-A complex"/>
    <property type="evidence" value="ECO:0007669"/>
    <property type="project" value="TreeGrafter"/>
</dbReference>
<feature type="region of interest" description="Disordered" evidence="8">
    <location>
        <begin position="1"/>
        <end position="27"/>
    </location>
</feature>
<feature type="repeat" description="ANK" evidence="6">
    <location>
        <begin position="488"/>
        <end position="520"/>
    </location>
</feature>
<feature type="compositionally biased region" description="Polar residues" evidence="8">
    <location>
        <begin position="392"/>
        <end position="411"/>
    </location>
</feature>
<evidence type="ECO:0008006" key="13">
    <source>
        <dbReference type="Google" id="ProtNLM"/>
    </source>
</evidence>
<evidence type="ECO:0000256" key="7">
    <source>
        <dbReference type="PROSITE-ProRule" id="PRU00175"/>
    </source>
</evidence>
<dbReference type="PRINTS" id="PR01415">
    <property type="entry name" value="ANKYRIN"/>
</dbReference>
<dbReference type="PROSITE" id="PS50089">
    <property type="entry name" value="ZF_RING_2"/>
    <property type="match status" value="1"/>
</dbReference>
<proteinExistence type="predicted"/>
<dbReference type="SUPFAM" id="SSF52113">
    <property type="entry name" value="BRCT domain"/>
    <property type="match status" value="2"/>
</dbReference>
<feature type="compositionally biased region" description="Basic and acidic residues" evidence="8">
    <location>
        <begin position="254"/>
        <end position="274"/>
    </location>
</feature>
<dbReference type="Pfam" id="PF14835">
    <property type="entry name" value="zf-RING_6"/>
    <property type="match status" value="1"/>
</dbReference>
<dbReference type="CDD" id="cd17734">
    <property type="entry name" value="BRCT_Bard1_rpt1"/>
    <property type="match status" value="1"/>
</dbReference>
<dbReference type="InterPro" id="IPR036770">
    <property type="entry name" value="Ankyrin_rpt-contain_sf"/>
</dbReference>
<dbReference type="Gene3D" id="3.30.40.10">
    <property type="entry name" value="Zinc/RING finger domain, C3HC4 (zinc finger)"/>
    <property type="match status" value="1"/>
</dbReference>
<evidence type="ECO:0000256" key="3">
    <source>
        <dbReference type="ARBA" id="ARBA00022771"/>
    </source>
</evidence>
<feature type="domain" description="RING-type" evidence="9">
    <location>
        <begin position="45"/>
        <end position="82"/>
    </location>
</feature>
<dbReference type="PANTHER" id="PTHR24171:SF8">
    <property type="entry name" value="BRCA1-ASSOCIATED RING DOMAIN PROTEIN 1"/>
    <property type="match status" value="1"/>
</dbReference>
<keyword evidence="12" id="KW-1185">Reference proteome</keyword>
<dbReference type="InterPro" id="IPR001841">
    <property type="entry name" value="Znf_RING"/>
</dbReference>
<evidence type="ECO:0000259" key="10">
    <source>
        <dbReference type="PROSITE" id="PS50172"/>
    </source>
</evidence>
<dbReference type="GO" id="GO:0004842">
    <property type="term" value="F:ubiquitin-protein transferase activity"/>
    <property type="evidence" value="ECO:0007669"/>
    <property type="project" value="TreeGrafter"/>
</dbReference>
<feature type="region of interest" description="Disordered" evidence="8">
    <location>
        <begin position="176"/>
        <end position="202"/>
    </location>
</feature>
<feature type="compositionally biased region" description="Basic residues" evidence="8">
    <location>
        <begin position="185"/>
        <end position="202"/>
    </location>
</feature>
<protein>
    <recommendedName>
        <fullName evidence="13">RING-type E3 ubiquitin transferase BRCA1</fullName>
    </recommendedName>
</protein>
<dbReference type="InterPro" id="IPR039503">
    <property type="entry name" value="BARD1_Znf-RING"/>
</dbReference>